<dbReference type="EMBL" id="BMKF01000001">
    <property type="protein sequence ID" value="GGB55853.1"/>
    <property type="molecule type" value="Genomic_DNA"/>
</dbReference>
<comment type="caution">
    <text evidence="2">The sequence shown here is derived from an EMBL/GenBank/DDBJ whole genome shotgun (WGS) entry which is preliminary data.</text>
</comment>
<evidence type="ECO:0000313" key="2">
    <source>
        <dbReference type="EMBL" id="GGB55853.1"/>
    </source>
</evidence>
<evidence type="ECO:0000256" key="1">
    <source>
        <dbReference type="SAM" id="SignalP"/>
    </source>
</evidence>
<keyword evidence="3" id="KW-1185">Reference proteome</keyword>
<proteinExistence type="predicted"/>
<reference evidence="3" key="1">
    <citation type="journal article" date="2019" name="Int. J. Syst. Evol. Microbiol.">
        <title>The Global Catalogue of Microorganisms (GCM) 10K type strain sequencing project: providing services to taxonomists for standard genome sequencing and annotation.</title>
        <authorList>
            <consortium name="The Broad Institute Genomics Platform"/>
            <consortium name="The Broad Institute Genome Sequencing Center for Infectious Disease"/>
            <person name="Wu L."/>
            <person name="Ma J."/>
        </authorList>
    </citation>
    <scope>NUCLEOTIDE SEQUENCE [LARGE SCALE GENOMIC DNA]</scope>
    <source>
        <strain evidence="3">CGMCC 1.15928</strain>
    </source>
</reference>
<protein>
    <submittedName>
        <fullName evidence="2">Uncharacterized protein</fullName>
    </submittedName>
</protein>
<accession>A0ABQ1J0I0</accession>
<sequence length="345" mass="38111">MRLTLKSLLAASATAMAAAMVAPAAMAEPPETDYEPPRMPDGTPNMQGIWTNASLTTLEKPEGMAVVVPEKQALIMAGMVEASAEADNQPTDPDAPALEAGGDGVGGYNRFWMDFGTSLAKVRGEYRSTWIVDPADGKLPYTETGRKLAEDRLAEQRENFDHPEVRAAAERCTVGFGSTGGPPMLNVLYNNNYQIVQAPDKVAILVEMNHQTRMIRLNEEHRPDVMDQWLGDSVGYWDGDTLVVETTNFEPDISLRAATRHRLYMSPDAKVTEHFTRISGDEIFYEFWVEDPEIFTQTWKGEMILRKSEGPIYEYACHEANYSLPGILAGARREEQEAASAGGSK</sequence>
<name>A0ABQ1J0I0_9PROT</name>
<evidence type="ECO:0000313" key="3">
    <source>
        <dbReference type="Proteomes" id="UP000628854"/>
    </source>
</evidence>
<keyword evidence="1" id="KW-0732">Signal</keyword>
<dbReference type="Proteomes" id="UP000628854">
    <property type="component" value="Unassembled WGS sequence"/>
</dbReference>
<dbReference type="RefSeq" id="WP_198943732.1">
    <property type="nucleotide sequence ID" value="NZ_BMKF01000001.1"/>
</dbReference>
<organism evidence="2 3">
    <name type="scientific">Henriciella pelagia</name>
    <dbReference type="NCBI Taxonomy" id="1977912"/>
    <lineage>
        <taxon>Bacteria</taxon>
        <taxon>Pseudomonadati</taxon>
        <taxon>Pseudomonadota</taxon>
        <taxon>Alphaproteobacteria</taxon>
        <taxon>Hyphomonadales</taxon>
        <taxon>Hyphomonadaceae</taxon>
        <taxon>Henriciella</taxon>
    </lineage>
</organism>
<gene>
    <name evidence="2" type="ORF">GCM10011503_00200</name>
</gene>
<feature type="signal peptide" evidence="1">
    <location>
        <begin position="1"/>
        <end position="27"/>
    </location>
</feature>
<feature type="chain" id="PRO_5045983076" evidence="1">
    <location>
        <begin position="28"/>
        <end position="345"/>
    </location>
</feature>